<name>A0A0E9S3P6_ANGAN</name>
<proteinExistence type="predicted"/>
<reference evidence="1" key="2">
    <citation type="journal article" date="2015" name="Fish Shellfish Immunol.">
        <title>Early steps in the European eel (Anguilla anguilla)-Vibrio vulnificus interaction in the gills: Role of the RtxA13 toxin.</title>
        <authorList>
            <person name="Callol A."/>
            <person name="Pajuelo D."/>
            <person name="Ebbesson L."/>
            <person name="Teles M."/>
            <person name="MacKenzie S."/>
            <person name="Amaro C."/>
        </authorList>
    </citation>
    <scope>NUCLEOTIDE SEQUENCE</scope>
</reference>
<organism evidence="1">
    <name type="scientific">Anguilla anguilla</name>
    <name type="common">European freshwater eel</name>
    <name type="synonym">Muraena anguilla</name>
    <dbReference type="NCBI Taxonomy" id="7936"/>
    <lineage>
        <taxon>Eukaryota</taxon>
        <taxon>Metazoa</taxon>
        <taxon>Chordata</taxon>
        <taxon>Craniata</taxon>
        <taxon>Vertebrata</taxon>
        <taxon>Euteleostomi</taxon>
        <taxon>Actinopterygii</taxon>
        <taxon>Neopterygii</taxon>
        <taxon>Teleostei</taxon>
        <taxon>Anguilliformes</taxon>
        <taxon>Anguillidae</taxon>
        <taxon>Anguilla</taxon>
    </lineage>
</organism>
<evidence type="ECO:0000313" key="1">
    <source>
        <dbReference type="EMBL" id="JAH35896.1"/>
    </source>
</evidence>
<sequence length="63" mass="7227">MQHVVRKFLEILASKQTFISAIPADIAPIQYPVHTYIVKNTRLIVFQAVHPMQTLAVNYVCMK</sequence>
<reference evidence="1" key="1">
    <citation type="submission" date="2014-11" db="EMBL/GenBank/DDBJ databases">
        <authorList>
            <person name="Amaro Gonzalez C."/>
        </authorList>
    </citation>
    <scope>NUCLEOTIDE SEQUENCE</scope>
</reference>
<protein>
    <submittedName>
        <fullName evidence="1">Uncharacterized protein</fullName>
    </submittedName>
</protein>
<dbReference type="EMBL" id="GBXM01072681">
    <property type="protein sequence ID" value="JAH35896.1"/>
    <property type="molecule type" value="Transcribed_RNA"/>
</dbReference>
<accession>A0A0E9S3P6</accession>
<dbReference type="AlphaFoldDB" id="A0A0E9S3P6"/>